<dbReference type="OrthoDB" id="685502at2759"/>
<evidence type="ECO:0000313" key="3">
    <source>
        <dbReference type="EMBL" id="KAF8683591.1"/>
    </source>
</evidence>
<keyword evidence="2" id="KW-0472">Membrane</keyword>
<accession>A0A835B3X4</accession>
<dbReference type="Proteomes" id="UP000636709">
    <property type="component" value="Unassembled WGS sequence"/>
</dbReference>
<comment type="caution">
    <text evidence="3">The sequence shown here is derived from an EMBL/GenBank/DDBJ whole genome shotgun (WGS) entry which is preliminary data.</text>
</comment>
<sequence length="179" mass="19637">MSDPDVKELPAQATQPQARSANSGGWKPALCVVLSEVFSTGTILLSKVAIDWGTFVFSLLFYRSILGAVFTLPFALFFESGKWKDLDKGALGWLFLNAFAGYLMNYPCTSNMNLIFVLCGRFLGPSIALFSLFAVVFFIDFHLLLIGAPSQFPSYSDDQARGAYMPRSEEVAGPRAHGK</sequence>
<proteinExistence type="predicted"/>
<dbReference type="EMBL" id="JACEFO010002102">
    <property type="protein sequence ID" value="KAF8683591.1"/>
    <property type="molecule type" value="Genomic_DNA"/>
</dbReference>
<organism evidence="3 4">
    <name type="scientific">Digitaria exilis</name>
    <dbReference type="NCBI Taxonomy" id="1010633"/>
    <lineage>
        <taxon>Eukaryota</taxon>
        <taxon>Viridiplantae</taxon>
        <taxon>Streptophyta</taxon>
        <taxon>Embryophyta</taxon>
        <taxon>Tracheophyta</taxon>
        <taxon>Spermatophyta</taxon>
        <taxon>Magnoliopsida</taxon>
        <taxon>Liliopsida</taxon>
        <taxon>Poales</taxon>
        <taxon>Poaceae</taxon>
        <taxon>PACMAD clade</taxon>
        <taxon>Panicoideae</taxon>
        <taxon>Panicodae</taxon>
        <taxon>Paniceae</taxon>
        <taxon>Anthephorinae</taxon>
        <taxon>Digitaria</taxon>
    </lineage>
</organism>
<reference evidence="3" key="1">
    <citation type="submission" date="2020-07" db="EMBL/GenBank/DDBJ databases">
        <title>Genome sequence and genetic diversity analysis of an under-domesticated orphan crop, white fonio (Digitaria exilis).</title>
        <authorList>
            <person name="Bennetzen J.L."/>
            <person name="Chen S."/>
            <person name="Ma X."/>
            <person name="Wang X."/>
            <person name="Yssel A.E.J."/>
            <person name="Chaluvadi S.R."/>
            <person name="Johnson M."/>
            <person name="Gangashetty P."/>
            <person name="Hamidou F."/>
            <person name="Sanogo M.D."/>
            <person name="Zwaenepoel A."/>
            <person name="Wallace J."/>
            <person name="Van De Peer Y."/>
            <person name="Van Deynze A."/>
        </authorList>
    </citation>
    <scope>NUCLEOTIDE SEQUENCE</scope>
    <source>
        <tissue evidence="3">Leaves</tissue>
    </source>
</reference>
<evidence type="ECO:0000313" key="4">
    <source>
        <dbReference type="Proteomes" id="UP000636709"/>
    </source>
</evidence>
<evidence type="ECO:0000256" key="2">
    <source>
        <dbReference type="SAM" id="Phobius"/>
    </source>
</evidence>
<feature type="compositionally biased region" description="Polar residues" evidence="1">
    <location>
        <begin position="12"/>
        <end position="23"/>
    </location>
</feature>
<evidence type="ECO:0008006" key="5">
    <source>
        <dbReference type="Google" id="ProtNLM"/>
    </source>
</evidence>
<feature type="transmembrane region" description="Helical" evidence="2">
    <location>
        <begin position="90"/>
        <end position="107"/>
    </location>
</feature>
<feature type="transmembrane region" description="Helical" evidence="2">
    <location>
        <begin position="127"/>
        <end position="146"/>
    </location>
</feature>
<keyword evidence="4" id="KW-1185">Reference proteome</keyword>
<gene>
    <name evidence="3" type="ORF">HU200_044511</name>
</gene>
<evidence type="ECO:0000256" key="1">
    <source>
        <dbReference type="SAM" id="MobiDB-lite"/>
    </source>
</evidence>
<keyword evidence="2" id="KW-1133">Transmembrane helix</keyword>
<protein>
    <recommendedName>
        <fullName evidence="5">WAT1-related protein</fullName>
    </recommendedName>
</protein>
<name>A0A835B3X4_9POAL</name>
<feature type="transmembrane region" description="Helical" evidence="2">
    <location>
        <begin position="56"/>
        <end position="78"/>
    </location>
</feature>
<keyword evidence="2" id="KW-0812">Transmembrane</keyword>
<feature type="region of interest" description="Disordered" evidence="1">
    <location>
        <begin position="1"/>
        <end position="24"/>
    </location>
</feature>
<dbReference type="AlphaFoldDB" id="A0A835B3X4"/>